<organism evidence="7 8">
    <name type="scientific">Piptocephalis cylindrospora</name>
    <dbReference type="NCBI Taxonomy" id="1907219"/>
    <lineage>
        <taxon>Eukaryota</taxon>
        <taxon>Fungi</taxon>
        <taxon>Fungi incertae sedis</taxon>
        <taxon>Zoopagomycota</taxon>
        <taxon>Zoopagomycotina</taxon>
        <taxon>Zoopagomycetes</taxon>
        <taxon>Zoopagales</taxon>
        <taxon>Piptocephalidaceae</taxon>
        <taxon>Piptocephalis</taxon>
    </lineage>
</organism>
<dbReference type="GO" id="GO:0031417">
    <property type="term" value="C:NatC complex"/>
    <property type="evidence" value="ECO:0007669"/>
    <property type="project" value="InterPro"/>
</dbReference>
<name>A0A4P9Y872_9FUNG</name>
<dbReference type="OrthoDB" id="269405at2759"/>
<feature type="region of interest" description="Disordered" evidence="4">
    <location>
        <begin position="425"/>
        <end position="449"/>
    </location>
</feature>
<evidence type="ECO:0000259" key="5">
    <source>
        <dbReference type="Pfam" id="PF04112"/>
    </source>
</evidence>
<evidence type="ECO:0000256" key="1">
    <source>
        <dbReference type="ARBA" id="ARBA00004496"/>
    </source>
</evidence>
<dbReference type="PANTHER" id="PTHR21373">
    <property type="entry name" value="GLUCOSE REPRESSIBLE PROTEIN MAK10"/>
    <property type="match status" value="1"/>
</dbReference>
<gene>
    <name evidence="7" type="ORF">BJ684DRAFT_15167</name>
</gene>
<protein>
    <submittedName>
        <fullName evidence="7">Mak10 subunit, NatC N-terminal acetyltransferase-domain-containing protein</fullName>
    </submittedName>
</protein>
<dbReference type="PANTHER" id="PTHR21373:SF0">
    <property type="entry name" value="N-ALPHA-ACETYLTRANSFERASE 35, NATC AUXILIARY SUBUNIT"/>
    <property type="match status" value="1"/>
</dbReference>
<dbReference type="Pfam" id="PF25789">
    <property type="entry name" value="TPR_NAA35"/>
    <property type="match status" value="1"/>
</dbReference>
<keyword evidence="3" id="KW-0963">Cytoplasm</keyword>
<dbReference type="GO" id="GO:0016740">
    <property type="term" value="F:transferase activity"/>
    <property type="evidence" value="ECO:0007669"/>
    <property type="project" value="UniProtKB-KW"/>
</dbReference>
<dbReference type="InterPro" id="IPR057983">
    <property type="entry name" value="NAA35-like_N"/>
</dbReference>
<dbReference type="InterPro" id="IPR057982">
    <property type="entry name" value="TPR_NAA35"/>
</dbReference>
<reference evidence="8" key="1">
    <citation type="journal article" date="2018" name="Nat. Microbiol.">
        <title>Leveraging single-cell genomics to expand the fungal tree of life.</title>
        <authorList>
            <person name="Ahrendt S.R."/>
            <person name="Quandt C.A."/>
            <person name="Ciobanu D."/>
            <person name="Clum A."/>
            <person name="Salamov A."/>
            <person name="Andreopoulos B."/>
            <person name="Cheng J.F."/>
            <person name="Woyke T."/>
            <person name="Pelin A."/>
            <person name="Henrissat B."/>
            <person name="Reynolds N.K."/>
            <person name="Benny G.L."/>
            <person name="Smith M.E."/>
            <person name="James T.Y."/>
            <person name="Grigoriev I.V."/>
        </authorList>
    </citation>
    <scope>NUCLEOTIDE SEQUENCE [LARGE SCALE GENOMIC DNA]</scope>
</reference>
<dbReference type="InterPro" id="IPR007244">
    <property type="entry name" value="Naa35_N"/>
</dbReference>
<evidence type="ECO:0000256" key="2">
    <source>
        <dbReference type="ARBA" id="ARBA00006289"/>
    </source>
</evidence>
<dbReference type="Pfam" id="PF04112">
    <property type="entry name" value="Mak10"/>
    <property type="match status" value="1"/>
</dbReference>
<evidence type="ECO:0000313" key="8">
    <source>
        <dbReference type="Proteomes" id="UP000267251"/>
    </source>
</evidence>
<sequence>MHAPASHEQDPLLFPVTEGSMAFVDKTELLQQACSELNLGEYLMPKDVGLWDVISAIVVMDPKLDTGMALPEEEEQKKMLPAFDPDALLTYEQAVRIIIRLLSCELTWLEGASLAQTIYTSRYAQEVGCRAARPGPQESLARNCVWAYTKSLLASSQLVWREMARGNVYEEEDFGTNTFGLSLLADTQALDALVDLDSVFNGVKLAQEELEDDEGEGNDGREGWLRALSSLISLRRNWYGLLRTIIVSSAHDQSRMEKGIRTTRDTLKEVQDQLQALQLMEDEGVDVNFAFDPFIYKRLPAQAPPRPTELLSPKKALSFLSDTLNGLEMTAPFGEIKDPQELVVRGLDGRAYMEGIFGFMDRMGFVINYAYITPTLPALCRSVFLTMLTGGDPMRGISMSRTTHMHALLTDFAGLPRGISFSDLASSKDKDNKQIGSVPQSNNGLPGPLRSIRPDPIGALLQEMAALHLDTMRIRGQNHGRVRRLNLNMLPEWDALLKSIRILDEVVVENMDGFDSIEACPVSGWALHQTIRMAWEAILMGFDLELYSAEEVPQVYWLSMCLLSTHIEELDALVANLERRSGGRVGKIDRLAREERVELAAMRNTCEALFLATLALQKKGRWPTQEGNVPGALQEEGVRFQARFRHLYGLSNLAVPSWSEYLGVRQDAMKNESSLISKAIDLFCSTSTFLNRSLSQGLKDTIPSSYKAIYENEMSGSHNQTPPKEQYMNYGFLHHPWLLSMGSASS</sequence>
<evidence type="ECO:0000256" key="3">
    <source>
        <dbReference type="ARBA" id="ARBA00022490"/>
    </source>
</evidence>
<dbReference type="AlphaFoldDB" id="A0A4P9Y872"/>
<keyword evidence="8" id="KW-1185">Reference proteome</keyword>
<evidence type="ECO:0000256" key="4">
    <source>
        <dbReference type="SAM" id="MobiDB-lite"/>
    </source>
</evidence>
<dbReference type="Proteomes" id="UP000267251">
    <property type="component" value="Unassembled WGS sequence"/>
</dbReference>
<feature type="domain" description="NAA35-like N-terminal" evidence="5">
    <location>
        <begin position="46"/>
        <end position="189"/>
    </location>
</feature>
<accession>A0A4P9Y872</accession>
<proteinExistence type="inferred from homology"/>
<comment type="subcellular location">
    <subcellularLocation>
        <location evidence="1">Cytoplasm</location>
    </subcellularLocation>
</comment>
<feature type="compositionally biased region" description="Polar residues" evidence="4">
    <location>
        <begin position="434"/>
        <end position="444"/>
    </location>
</feature>
<evidence type="ECO:0000313" key="7">
    <source>
        <dbReference type="EMBL" id="RKP14511.1"/>
    </source>
</evidence>
<dbReference type="EMBL" id="KZ987825">
    <property type="protein sequence ID" value="RKP14511.1"/>
    <property type="molecule type" value="Genomic_DNA"/>
</dbReference>
<keyword evidence="7" id="KW-0808">Transferase</keyword>
<evidence type="ECO:0000259" key="6">
    <source>
        <dbReference type="Pfam" id="PF25789"/>
    </source>
</evidence>
<feature type="domain" description="NAA35-like TPR repeats" evidence="6">
    <location>
        <begin position="443"/>
        <end position="684"/>
    </location>
</feature>
<comment type="similarity">
    <text evidence="2">Belongs to the MAK10 family.</text>
</comment>